<protein>
    <recommendedName>
        <fullName evidence="4">Transmembrane protein</fullName>
    </recommendedName>
</protein>
<keyword evidence="3" id="KW-1185">Reference proteome</keyword>
<organism evidence="2 3">
    <name type="scientific">Cavenderia fasciculata</name>
    <name type="common">Slime mold</name>
    <name type="synonym">Dictyostelium fasciculatum</name>
    <dbReference type="NCBI Taxonomy" id="261658"/>
    <lineage>
        <taxon>Eukaryota</taxon>
        <taxon>Amoebozoa</taxon>
        <taxon>Evosea</taxon>
        <taxon>Eumycetozoa</taxon>
        <taxon>Dictyostelia</taxon>
        <taxon>Acytosteliales</taxon>
        <taxon>Cavenderiaceae</taxon>
        <taxon>Cavenderia</taxon>
    </lineage>
</organism>
<keyword evidence="1" id="KW-1133">Transmembrane helix</keyword>
<feature type="transmembrane region" description="Helical" evidence="1">
    <location>
        <begin position="129"/>
        <end position="148"/>
    </location>
</feature>
<sequence length="228" mass="25365">MVNISKTNLITFAFTLCCIALYAAAFSTYWVKMKIHLVGVSTPTQPEGTTILYEKWDKNKLTVYPAAGGEIKMTVDVEQTDANKNAQNIFKTSFAFAIIAFAFSVFSALMISTYMFFKRMPFHSIIVKVLLVMMAVCGLISALTFLGLPKAMHKDCTNNGLANCEQLNYYHKVIGSQVIEYNPTGTVYIEYKWGPTYGWALVLCGAGLSVIAMSFNFARGKFDEETAH</sequence>
<accession>F4QA92</accession>
<evidence type="ECO:0008006" key="4">
    <source>
        <dbReference type="Google" id="ProtNLM"/>
    </source>
</evidence>
<gene>
    <name evidence="2" type="ORF">DFA_10453</name>
</gene>
<feature type="transmembrane region" description="Helical" evidence="1">
    <location>
        <begin position="197"/>
        <end position="218"/>
    </location>
</feature>
<keyword evidence="1" id="KW-0472">Membrane</keyword>
<dbReference type="PANTHER" id="PTHR35202:SF2">
    <property type="entry name" value="TRANSMEMBRANE PROTEIN"/>
    <property type="match status" value="1"/>
</dbReference>
<feature type="transmembrane region" description="Helical" evidence="1">
    <location>
        <begin position="94"/>
        <end position="117"/>
    </location>
</feature>
<dbReference type="EMBL" id="GL883026">
    <property type="protein sequence ID" value="EGG15611.1"/>
    <property type="molecule type" value="Genomic_DNA"/>
</dbReference>
<name>F4QA92_CACFS</name>
<evidence type="ECO:0000313" key="2">
    <source>
        <dbReference type="EMBL" id="EGG15611.1"/>
    </source>
</evidence>
<evidence type="ECO:0000313" key="3">
    <source>
        <dbReference type="Proteomes" id="UP000007797"/>
    </source>
</evidence>
<dbReference type="GeneID" id="14867146"/>
<keyword evidence="1" id="KW-0812">Transmembrane</keyword>
<dbReference type="AlphaFoldDB" id="F4QA92"/>
<dbReference type="PANTHER" id="PTHR35202">
    <property type="entry name" value="TRANSMEMBRANE PROTEIN-RELATED"/>
    <property type="match status" value="1"/>
</dbReference>
<dbReference type="RefSeq" id="XP_004354353.1">
    <property type="nucleotide sequence ID" value="XM_004354301.1"/>
</dbReference>
<dbReference type="KEGG" id="dfa:DFA_10453"/>
<proteinExistence type="predicted"/>
<feature type="transmembrane region" description="Helical" evidence="1">
    <location>
        <begin position="12"/>
        <end position="31"/>
    </location>
</feature>
<evidence type="ECO:0000256" key="1">
    <source>
        <dbReference type="SAM" id="Phobius"/>
    </source>
</evidence>
<dbReference type="InterPro" id="IPR040291">
    <property type="entry name" value="DDB_G0287341-like"/>
</dbReference>
<reference evidence="3" key="1">
    <citation type="journal article" date="2011" name="Genome Res.">
        <title>Phylogeny-wide analysis of social amoeba genomes highlights ancient origins for complex intercellular communication.</title>
        <authorList>
            <person name="Heidel A.J."/>
            <person name="Lawal H.M."/>
            <person name="Felder M."/>
            <person name="Schilde C."/>
            <person name="Helps N.R."/>
            <person name="Tunggal B."/>
            <person name="Rivero F."/>
            <person name="John U."/>
            <person name="Schleicher M."/>
            <person name="Eichinger L."/>
            <person name="Platzer M."/>
            <person name="Noegel A.A."/>
            <person name="Schaap P."/>
            <person name="Gloeckner G."/>
        </authorList>
    </citation>
    <scope>NUCLEOTIDE SEQUENCE [LARGE SCALE GENOMIC DNA]</scope>
    <source>
        <strain evidence="3">SH3</strain>
    </source>
</reference>
<dbReference type="Proteomes" id="UP000007797">
    <property type="component" value="Unassembled WGS sequence"/>
</dbReference>